<protein>
    <submittedName>
        <fullName evidence="1">Uncharacterized protein</fullName>
    </submittedName>
</protein>
<dbReference type="Proteomes" id="UP000051908">
    <property type="component" value="Unassembled WGS sequence"/>
</dbReference>
<dbReference type="EMBL" id="AZES01000018">
    <property type="protein sequence ID" value="KRL32089.1"/>
    <property type="molecule type" value="Genomic_DNA"/>
</dbReference>
<name>A0A0R1PIP9_9LACO</name>
<dbReference type="RefSeq" id="WP_056955701.1">
    <property type="nucleotide sequence ID" value="NZ_AZES01000018.1"/>
</dbReference>
<organism evidence="1 2">
    <name type="scientific">Companilactobacillus paralimentarius DSM 13238 = JCM 10415</name>
    <dbReference type="NCBI Taxonomy" id="1122151"/>
    <lineage>
        <taxon>Bacteria</taxon>
        <taxon>Bacillati</taxon>
        <taxon>Bacillota</taxon>
        <taxon>Bacilli</taxon>
        <taxon>Lactobacillales</taxon>
        <taxon>Lactobacillaceae</taxon>
        <taxon>Companilactobacillus</taxon>
    </lineage>
</organism>
<sequence>MLMKNFEKNIIEEKIASFGGLSSIGDGNNDKIEQYFHSFMDWLDFNNVLDVINRYAGINMNLQYVTSHDFLIWLLHYGDIYDNVLEKYFPNDTADDYIDIIREFAHLRSIHPKYSFTVALTHHLPEKSFLSDNDLDKLIPILASIPDNTNKREDMNSLYGRSLFMALYSLNNFAIERVSASCI</sequence>
<dbReference type="PATRIC" id="fig|1122151.5.peg.1070"/>
<reference evidence="1 2" key="1">
    <citation type="journal article" date="2015" name="Genome Announc.">
        <title>Expanding the biotechnology potential of lactobacilli through comparative genomics of 213 strains and associated genera.</title>
        <authorList>
            <person name="Sun Z."/>
            <person name="Harris H.M."/>
            <person name="McCann A."/>
            <person name="Guo C."/>
            <person name="Argimon S."/>
            <person name="Zhang W."/>
            <person name="Yang X."/>
            <person name="Jeffery I.B."/>
            <person name="Cooney J.C."/>
            <person name="Kagawa T.F."/>
            <person name="Liu W."/>
            <person name="Song Y."/>
            <person name="Salvetti E."/>
            <person name="Wrobel A."/>
            <person name="Rasinkangas P."/>
            <person name="Parkhill J."/>
            <person name="Rea M.C."/>
            <person name="O'Sullivan O."/>
            <person name="Ritari J."/>
            <person name="Douillard F.P."/>
            <person name="Paul Ross R."/>
            <person name="Yang R."/>
            <person name="Briner A.E."/>
            <person name="Felis G.E."/>
            <person name="de Vos W.M."/>
            <person name="Barrangou R."/>
            <person name="Klaenhammer T.R."/>
            <person name="Caufield P.W."/>
            <person name="Cui Y."/>
            <person name="Zhang H."/>
            <person name="O'Toole P.W."/>
        </authorList>
    </citation>
    <scope>NUCLEOTIDE SEQUENCE [LARGE SCALE GENOMIC DNA]</scope>
    <source>
        <strain evidence="1 2">DSM 13238</strain>
    </source>
</reference>
<evidence type="ECO:0000313" key="1">
    <source>
        <dbReference type="EMBL" id="KRL32089.1"/>
    </source>
</evidence>
<keyword evidence="2" id="KW-1185">Reference proteome</keyword>
<dbReference type="AlphaFoldDB" id="A0A0R1PIP9"/>
<proteinExistence type="predicted"/>
<accession>A0A0R1PIP9</accession>
<dbReference type="GeneID" id="96667037"/>
<gene>
    <name evidence="1" type="ORF">FD33_GL001032</name>
</gene>
<evidence type="ECO:0000313" key="2">
    <source>
        <dbReference type="Proteomes" id="UP000051908"/>
    </source>
</evidence>
<dbReference type="OrthoDB" id="2314612at2"/>
<comment type="caution">
    <text evidence="1">The sequence shown here is derived from an EMBL/GenBank/DDBJ whole genome shotgun (WGS) entry which is preliminary data.</text>
</comment>